<dbReference type="InterPro" id="IPR059041">
    <property type="entry name" value="Ig_DLEC1_1"/>
</dbReference>
<evidence type="ECO:0000256" key="5">
    <source>
        <dbReference type="ARBA" id="ARBA00023273"/>
    </source>
</evidence>
<dbReference type="PANTHER" id="PTHR46348">
    <property type="entry name" value="DELETED IN LUNG AND ESOPHAGEAL CANCER PROTEIN 1"/>
    <property type="match status" value="1"/>
</dbReference>
<dbReference type="Gene3D" id="2.60.40.10">
    <property type="entry name" value="Immunoglobulins"/>
    <property type="match status" value="9"/>
</dbReference>
<dbReference type="GO" id="GO:0015631">
    <property type="term" value="F:tubulin binding"/>
    <property type="evidence" value="ECO:0007669"/>
    <property type="project" value="TreeGrafter"/>
</dbReference>
<feature type="domain" description="HYDIN/VesB/CFA65-like Ig-like" evidence="7">
    <location>
        <begin position="1670"/>
        <end position="1763"/>
    </location>
</feature>
<dbReference type="GO" id="GO:0008285">
    <property type="term" value="P:negative regulation of cell population proliferation"/>
    <property type="evidence" value="ECO:0007669"/>
    <property type="project" value="InterPro"/>
</dbReference>
<keyword evidence="4" id="KW-0969">Cilium</keyword>
<feature type="region of interest" description="Disordered" evidence="6">
    <location>
        <begin position="1353"/>
        <end position="1404"/>
    </location>
</feature>
<dbReference type="Ensembl" id="ENSOTST00005144758.1">
    <property type="protein sequence ID" value="ENSOTSP00005132903.1"/>
    <property type="gene ID" value="ENSOTSG00005055216.1"/>
</dbReference>
<keyword evidence="5" id="KW-0966">Cell projection</keyword>
<accession>A0AAZ3QW58</accession>
<evidence type="ECO:0000259" key="7">
    <source>
        <dbReference type="Pfam" id="PF22544"/>
    </source>
</evidence>
<evidence type="ECO:0008006" key="11">
    <source>
        <dbReference type="Google" id="ProtNLM"/>
    </source>
</evidence>
<evidence type="ECO:0000256" key="6">
    <source>
        <dbReference type="SAM" id="MobiDB-lite"/>
    </source>
</evidence>
<dbReference type="InterPro" id="IPR013783">
    <property type="entry name" value="Ig-like_fold"/>
</dbReference>
<comment type="subcellular location">
    <subcellularLocation>
        <location evidence="1">Cell projection</location>
        <location evidence="1">Cilium</location>
    </subcellularLocation>
    <subcellularLocation>
        <location evidence="2">Cytoplasm</location>
    </subcellularLocation>
</comment>
<reference evidence="9" key="3">
    <citation type="submission" date="2025-09" db="UniProtKB">
        <authorList>
            <consortium name="Ensembl"/>
        </authorList>
    </citation>
    <scope>IDENTIFICATION</scope>
</reference>
<evidence type="ECO:0000256" key="3">
    <source>
        <dbReference type="ARBA" id="ARBA00022490"/>
    </source>
</evidence>
<dbReference type="Pfam" id="PF23277">
    <property type="entry name" value="Ig_Dlec1_1"/>
    <property type="match status" value="1"/>
</dbReference>
<evidence type="ECO:0000256" key="4">
    <source>
        <dbReference type="ARBA" id="ARBA00023069"/>
    </source>
</evidence>
<feature type="region of interest" description="Disordered" evidence="6">
    <location>
        <begin position="881"/>
        <end position="945"/>
    </location>
</feature>
<protein>
    <recommendedName>
        <fullName evidence="11">Deleted in lung and esophageal cancer protein 1</fullName>
    </recommendedName>
</protein>
<dbReference type="Pfam" id="PF22544">
    <property type="entry name" value="HYDIN_VesB_CFA65-like_Ig"/>
    <property type="match status" value="2"/>
</dbReference>
<keyword evidence="3" id="KW-0963">Cytoplasm</keyword>
<feature type="domain" description="HYDIN/VesB/CFA65-like Ig-like" evidence="7">
    <location>
        <begin position="458"/>
        <end position="570"/>
    </location>
</feature>
<evidence type="ECO:0000313" key="10">
    <source>
        <dbReference type="Proteomes" id="UP000694402"/>
    </source>
</evidence>
<feature type="domain" description="Deleted in lung and esophageal cancer protein 1 Ig-like" evidence="8">
    <location>
        <begin position="355"/>
        <end position="446"/>
    </location>
</feature>
<dbReference type="GeneTree" id="ENSGT00940000165361"/>
<evidence type="ECO:0000256" key="2">
    <source>
        <dbReference type="ARBA" id="ARBA00004496"/>
    </source>
</evidence>
<dbReference type="GO" id="GO:0005737">
    <property type="term" value="C:cytoplasm"/>
    <property type="evidence" value="ECO:0007669"/>
    <property type="project" value="UniProtKB-SubCell"/>
</dbReference>
<evidence type="ECO:0000256" key="1">
    <source>
        <dbReference type="ARBA" id="ARBA00004138"/>
    </source>
</evidence>
<proteinExistence type="predicted"/>
<gene>
    <name evidence="9" type="primary">DLEC1</name>
</gene>
<feature type="region of interest" description="Disordered" evidence="6">
    <location>
        <begin position="48"/>
        <end position="72"/>
    </location>
</feature>
<sequence length="1792" mass="198393">MNEFWVKRSGPFKNPGPFLWLLLVHKELAAEAGKKSATFTPCQTATMLEESQPRPQTGLDPSMNRHRPASEKTQDISHLLASIFKDLYTTEIIGKDTVAILTKTRRGGNNYHDKYVEDLQQVHSEYSRRMRDADMLENHIIQARVQATATESRALTKVVEEVGEAYQQLGLPPVRWTFMWCVDNGLLKSNNLICPEDYITGLNPLIKAPRAMSPPGFAKPTVSYNRHICYLPQDDGYTVIPPPERTAQSLLEESETSLTLACSSDTCTTRSLPSQKVCRVRKPKWMYELSAKSRAEERAGLQKLQQRHKFLRNPRFLPPNAHQGGKSLILLWEKGDRGRKRQKQERSPAEPIPVFLANPPVVFFTDYRVGQVFETTVELRNMTATSRHVRVLPPTTPHFSLGLGRFPGEGGIVAPGMSCQYTVLFAPDSLADYQDFLVVETQAQYPLLVPIEARRPPPILTLPSVLDCGYCLVGGVRFREFLCCNEGLSAGTFCILPRRQWPASNIRSVVTTSFAEEPPFAVSPSLFELQPGQTTVVEVVFFPMLAESCSQVFTIVCDNCQVKDITVQGQGQLIGLELVCVSGEEEVPALGELCDVTAEHYVRFPTANPYSVQQKTLTIRNNTHLELAFHWQIMQPNLQTLLPGEIPDPAHIQYHLANDDVFYVSPASGLLTPLQDHEFLLTYQPQQLMDYHRVCHLVVRDVPELPREDEPLDTAPKVNDVIVMEIEVKGLTQAYQVLLEPYSIHIPGEVFIGTTIRRSFKMWNNSRSRIAFLWERSGDCHIMEVEPPAGEIEMNECFDLELVLTGGRPGAVISRLLCHVQHHHQPVALVIQVTFKGPQVSVSVPSLDLGLMQLGDQTQATMVLTNTTHLEAFWSLGPEKAERTDSLESGKAERTDSLESGKAERTDSLESGKAERTDSLESGKAERTDSLESGKAERTDSHHTQITVQPCKGVLPSLASCSVDILFRPLFCQHFDTVLELAVENGQGCHLSVQADVHSPQVCLLTCDLVFSELYVGVPARGSITLINQTLLPAHYTWTMLQGQQASLCSASFTPSSGTLGPNAKKDVTVAFTAHTDMELSAVAALCEVTGMKDPLVLRFFSTAQRLNVSYSLLRDCPGLDEEDPAVSLVLDFGDNVLLKRPITKQLVITNHTAIPAPFTLEAEYFTGHAPSPPAGQSQQRGLHVRKPLHSVQAKKVEDKAQEGFVSGLLAHGKGAAFFVHPNCGILGAFETQTIDITSFTNMWGEYRDQLICKVGDLQPKLIPIQMTVMGCPLYFQMIGPQPDRQNQGPIIRFGTHVSGGDTVSRSLRLNNTSPYDIRMDWESYNVDQEDRKLLDVVVAYGDAFPLKDADGNEVVGGGAMSNDTPPTWDRSHTPSTEGTSSSLKSMSDLKEEEEEEGSVHSASPQKRLFSVFIRPHEGNASDYPYCITPQQINVPAGGSSTIHVSFTPLTLSELTSNAACVSFALGFMSLDSKVSSCIPGKVQRAHGQDLEPLRLDLQASVRPAVLSVQMEEEEECLEFCAVASDLIQVEPHNEMVQRKCSITRTFQLKNSTEMPLSFRLSTQPPFSVLQPRGCAGTGGCSSPSHSLPPGENQLLLLQPRHNKQVKVAFHSSLSMLAYLRQSAEEVPPNVSLVTNESGERKLRFRQTLSVHYNNNSLQTVPLCAHLSLPTVSLSCDSLDFGTCYVGQTLVKEVHLSNRGGSSSYWRVIIDSGEEEERSEFRVTPDCGVLKPLEYPVSSCTQPLQISFTASKEREFQATAVVKGFLGEPPLSLHVQGRGSFDQRFVSLLTDI</sequence>
<dbReference type="GO" id="GO:0005929">
    <property type="term" value="C:cilium"/>
    <property type="evidence" value="ECO:0007669"/>
    <property type="project" value="UniProtKB-SubCell"/>
</dbReference>
<keyword evidence="10" id="KW-1185">Reference proteome</keyword>
<dbReference type="InterPro" id="IPR033304">
    <property type="entry name" value="DLEC1"/>
</dbReference>
<dbReference type="PANTHER" id="PTHR46348:SF1">
    <property type="entry name" value="DELETED IN LUNG AND ESOPHAGEAL CANCER PROTEIN 1"/>
    <property type="match status" value="1"/>
</dbReference>
<reference evidence="9" key="2">
    <citation type="submission" date="2025-08" db="UniProtKB">
        <authorList>
            <consortium name="Ensembl"/>
        </authorList>
    </citation>
    <scope>IDENTIFICATION</scope>
</reference>
<dbReference type="Proteomes" id="UP000694402">
    <property type="component" value="Unassembled WGS sequence"/>
</dbReference>
<organism evidence="9 10">
    <name type="scientific">Oncorhynchus tshawytscha</name>
    <name type="common">Chinook salmon</name>
    <name type="synonym">Salmo tshawytscha</name>
    <dbReference type="NCBI Taxonomy" id="74940"/>
    <lineage>
        <taxon>Eukaryota</taxon>
        <taxon>Metazoa</taxon>
        <taxon>Chordata</taxon>
        <taxon>Craniata</taxon>
        <taxon>Vertebrata</taxon>
        <taxon>Euteleostomi</taxon>
        <taxon>Actinopterygii</taxon>
        <taxon>Neopterygii</taxon>
        <taxon>Teleostei</taxon>
        <taxon>Protacanthopterygii</taxon>
        <taxon>Salmoniformes</taxon>
        <taxon>Salmonidae</taxon>
        <taxon>Salmoninae</taxon>
        <taxon>Oncorhynchus</taxon>
    </lineage>
</organism>
<dbReference type="Pfam" id="PF23316">
    <property type="entry name" value="Ig_DLEC1_6th"/>
    <property type="match status" value="1"/>
</dbReference>
<reference evidence="10" key="1">
    <citation type="journal article" date="2018" name="PLoS ONE">
        <title>Chinook salmon (Oncorhynchus tshawytscha) genome and transcriptome.</title>
        <authorList>
            <person name="Christensen K.A."/>
            <person name="Leong J.S."/>
            <person name="Sakhrani D."/>
            <person name="Biagi C.A."/>
            <person name="Minkley D.R."/>
            <person name="Withler R.E."/>
            <person name="Rondeau E.B."/>
            <person name="Koop B.F."/>
            <person name="Devlin R.H."/>
        </authorList>
    </citation>
    <scope>NUCLEOTIDE SEQUENCE [LARGE SCALE GENOMIC DNA]</scope>
</reference>
<feature type="compositionally biased region" description="Basic and acidic residues" evidence="6">
    <location>
        <begin position="881"/>
        <end position="943"/>
    </location>
</feature>
<name>A0AAZ3QW58_ONCTS</name>
<evidence type="ECO:0000259" key="8">
    <source>
        <dbReference type="Pfam" id="PF23277"/>
    </source>
</evidence>
<dbReference type="InterPro" id="IPR053879">
    <property type="entry name" value="HYDIN_VesB_CFA65-like_Ig"/>
</dbReference>
<evidence type="ECO:0000313" key="9">
    <source>
        <dbReference type="Ensembl" id="ENSOTSP00005132903.1"/>
    </source>
</evidence>